<evidence type="ECO:0000256" key="5">
    <source>
        <dbReference type="SAM" id="MobiDB-lite"/>
    </source>
</evidence>
<dbReference type="SMART" id="SM00575">
    <property type="entry name" value="ZnF_PMZ"/>
    <property type="match status" value="1"/>
</dbReference>
<evidence type="ECO:0000259" key="6">
    <source>
        <dbReference type="PROSITE" id="PS50966"/>
    </source>
</evidence>
<evidence type="ECO:0000256" key="3">
    <source>
        <dbReference type="ARBA" id="ARBA00022833"/>
    </source>
</evidence>
<dbReference type="Gramene" id="TVU22277">
    <property type="protein sequence ID" value="TVU22277"/>
    <property type="gene ID" value="EJB05_31961"/>
</dbReference>
<dbReference type="PANTHER" id="PTHR31973:SF188">
    <property type="entry name" value="POLYPROTEIN, PUTATIVE-RELATED"/>
    <property type="match status" value="1"/>
</dbReference>
<organism evidence="7 8">
    <name type="scientific">Eragrostis curvula</name>
    <name type="common">weeping love grass</name>
    <dbReference type="NCBI Taxonomy" id="38414"/>
    <lineage>
        <taxon>Eukaryota</taxon>
        <taxon>Viridiplantae</taxon>
        <taxon>Streptophyta</taxon>
        <taxon>Embryophyta</taxon>
        <taxon>Tracheophyta</taxon>
        <taxon>Spermatophyta</taxon>
        <taxon>Magnoliopsida</taxon>
        <taxon>Liliopsida</taxon>
        <taxon>Poales</taxon>
        <taxon>Poaceae</taxon>
        <taxon>PACMAD clade</taxon>
        <taxon>Chloridoideae</taxon>
        <taxon>Eragrostideae</taxon>
        <taxon>Eragrostidinae</taxon>
        <taxon>Eragrostis</taxon>
    </lineage>
</organism>
<protein>
    <recommendedName>
        <fullName evidence="6">SWIM-type domain-containing protein</fullName>
    </recommendedName>
</protein>
<feature type="region of interest" description="Disordered" evidence="5">
    <location>
        <begin position="122"/>
        <end position="144"/>
    </location>
</feature>
<feature type="domain" description="SWIM-type" evidence="6">
    <location>
        <begin position="42"/>
        <end position="74"/>
    </location>
</feature>
<evidence type="ECO:0000256" key="2">
    <source>
        <dbReference type="ARBA" id="ARBA00022771"/>
    </source>
</evidence>
<keyword evidence="2 4" id="KW-0863">Zinc-finger</keyword>
<feature type="region of interest" description="Disordered" evidence="5">
    <location>
        <begin position="177"/>
        <end position="240"/>
    </location>
</feature>
<feature type="compositionally biased region" description="Polar residues" evidence="5">
    <location>
        <begin position="178"/>
        <end position="193"/>
    </location>
</feature>
<sequence>MHGTIIPKIINTLNAKSKEIKNHDVLPCGGLTAEVSVSLVRYGVNLEEKTCTCRGWQVTGKPCNHALAFIATLTREVNMEEFVYEYYSVERFRKAYAGTFKPMTSKHQWTPVNLGYKIKKPKLRRKPGRPRVARIRASDEGGTGKRMRCTECHLDSHTAKYCQGGLTASQKRRLIQDGQGSNEPSAAHTTNASDGIDDIDLGGGRPPTTRGRGRGRGQQERGRGQQARGGGRQGRGSGGRLAAWFGIDS</sequence>
<dbReference type="GO" id="GO:0008270">
    <property type="term" value="F:zinc ion binding"/>
    <property type="evidence" value="ECO:0007669"/>
    <property type="project" value="UniProtKB-KW"/>
</dbReference>
<feature type="compositionally biased region" description="Gly residues" evidence="5">
    <location>
        <begin position="227"/>
        <end position="239"/>
    </location>
</feature>
<dbReference type="Proteomes" id="UP000324897">
    <property type="component" value="Unassembled WGS sequence"/>
</dbReference>
<evidence type="ECO:0000313" key="7">
    <source>
        <dbReference type="EMBL" id="TVU22277.1"/>
    </source>
</evidence>
<dbReference type="Pfam" id="PF04434">
    <property type="entry name" value="SWIM"/>
    <property type="match status" value="1"/>
</dbReference>
<dbReference type="PROSITE" id="PS50966">
    <property type="entry name" value="ZF_SWIM"/>
    <property type="match status" value="1"/>
</dbReference>
<evidence type="ECO:0000256" key="1">
    <source>
        <dbReference type="ARBA" id="ARBA00022723"/>
    </source>
</evidence>
<proteinExistence type="predicted"/>
<comment type="caution">
    <text evidence="7">The sequence shown here is derived from an EMBL/GenBank/DDBJ whole genome shotgun (WGS) entry which is preliminary data.</text>
</comment>
<feature type="non-terminal residue" evidence="7">
    <location>
        <position position="1"/>
    </location>
</feature>
<keyword evidence="3" id="KW-0862">Zinc</keyword>
<feature type="compositionally biased region" description="Basic residues" evidence="5">
    <location>
        <begin position="122"/>
        <end position="134"/>
    </location>
</feature>
<dbReference type="InterPro" id="IPR007527">
    <property type="entry name" value="Znf_SWIM"/>
</dbReference>
<accession>A0A5J9UG14</accession>
<dbReference type="InterPro" id="IPR006564">
    <property type="entry name" value="Znf_PMZ"/>
</dbReference>
<evidence type="ECO:0000256" key="4">
    <source>
        <dbReference type="PROSITE-ProRule" id="PRU00325"/>
    </source>
</evidence>
<gene>
    <name evidence="7" type="ORF">EJB05_31961</name>
</gene>
<keyword evidence="8" id="KW-1185">Reference proteome</keyword>
<reference evidence="7 8" key="1">
    <citation type="journal article" date="2019" name="Sci. Rep.">
        <title>A high-quality genome of Eragrostis curvula grass provides insights into Poaceae evolution and supports new strategies to enhance forage quality.</title>
        <authorList>
            <person name="Carballo J."/>
            <person name="Santos B.A.C.M."/>
            <person name="Zappacosta D."/>
            <person name="Garbus I."/>
            <person name="Selva J.P."/>
            <person name="Gallo C.A."/>
            <person name="Diaz A."/>
            <person name="Albertini E."/>
            <person name="Caccamo M."/>
            <person name="Echenique V."/>
        </authorList>
    </citation>
    <scope>NUCLEOTIDE SEQUENCE [LARGE SCALE GENOMIC DNA]</scope>
    <source>
        <strain evidence="8">cv. Victoria</strain>
        <tissue evidence="7">Leaf</tissue>
    </source>
</reference>
<dbReference type="OrthoDB" id="786266at2759"/>
<evidence type="ECO:0000313" key="8">
    <source>
        <dbReference type="Proteomes" id="UP000324897"/>
    </source>
</evidence>
<dbReference type="PANTHER" id="PTHR31973">
    <property type="entry name" value="POLYPROTEIN, PUTATIVE-RELATED"/>
    <property type="match status" value="1"/>
</dbReference>
<dbReference type="AlphaFoldDB" id="A0A5J9UG14"/>
<keyword evidence="1" id="KW-0479">Metal-binding</keyword>
<dbReference type="EMBL" id="RWGY01000026">
    <property type="protein sequence ID" value="TVU22277.1"/>
    <property type="molecule type" value="Genomic_DNA"/>
</dbReference>
<name>A0A5J9UG14_9POAL</name>